<reference evidence="5" key="2">
    <citation type="journal article" date="2014" name="ISME J.">
        <title>Microbial stratification in low pH oxic and suboxic macroscopic growths along an acid mine drainage.</title>
        <authorList>
            <person name="Mendez-Garcia C."/>
            <person name="Mesa V."/>
            <person name="Sprenger R.R."/>
            <person name="Richter M."/>
            <person name="Diez M.S."/>
            <person name="Solano J."/>
            <person name="Bargiela R."/>
            <person name="Golyshina O.V."/>
            <person name="Manteca A."/>
            <person name="Ramos J.L."/>
            <person name="Gallego J.R."/>
            <person name="Llorente I."/>
            <person name="Martins Dos Santos V.A."/>
            <person name="Jensen O.N."/>
            <person name="Pelaez A.I."/>
            <person name="Sanchez J."/>
            <person name="Ferrer M."/>
        </authorList>
    </citation>
    <scope>NUCLEOTIDE SEQUENCE</scope>
</reference>
<feature type="non-terminal residue" evidence="5">
    <location>
        <position position="105"/>
    </location>
</feature>
<reference evidence="5" key="1">
    <citation type="submission" date="2013-08" db="EMBL/GenBank/DDBJ databases">
        <authorList>
            <person name="Mendez C."/>
            <person name="Richter M."/>
            <person name="Ferrer M."/>
            <person name="Sanchez J."/>
        </authorList>
    </citation>
    <scope>NUCLEOTIDE SEQUENCE</scope>
</reference>
<evidence type="ECO:0000313" key="5">
    <source>
        <dbReference type="EMBL" id="EQD36892.1"/>
    </source>
</evidence>
<dbReference type="AlphaFoldDB" id="T0YY72"/>
<dbReference type="InterPro" id="IPR051011">
    <property type="entry name" value="Metal_resp_trans_reg"/>
</dbReference>
<comment type="caution">
    <text evidence="5">The sequence shown here is derived from an EMBL/GenBank/DDBJ whole genome shotgun (WGS) entry which is preliminary data.</text>
</comment>
<keyword evidence="1" id="KW-0805">Transcription regulation</keyword>
<dbReference type="EMBL" id="AUZY01010878">
    <property type="protein sequence ID" value="EQD36892.1"/>
    <property type="molecule type" value="Genomic_DNA"/>
</dbReference>
<organism evidence="5">
    <name type="scientific">mine drainage metagenome</name>
    <dbReference type="NCBI Taxonomy" id="410659"/>
    <lineage>
        <taxon>unclassified sequences</taxon>
        <taxon>metagenomes</taxon>
        <taxon>ecological metagenomes</taxon>
    </lineage>
</organism>
<keyword evidence="3" id="KW-0804">Transcription</keyword>
<sequence>MPLALAPLPETDLADYFEGLGNPTRLRIVERLAQVKEARVSDVALLLGISQPRMSWHLRLLRRARIVTTKREGREVLCRLDRESIAARLAHFSQLRGRRGTACFE</sequence>
<dbReference type="InterPro" id="IPR036388">
    <property type="entry name" value="WH-like_DNA-bd_sf"/>
</dbReference>
<gene>
    <name evidence="5" type="ORF">B1B_16350</name>
</gene>
<dbReference type="Pfam" id="PF01022">
    <property type="entry name" value="HTH_5"/>
    <property type="match status" value="1"/>
</dbReference>
<evidence type="ECO:0000256" key="3">
    <source>
        <dbReference type="ARBA" id="ARBA00023163"/>
    </source>
</evidence>
<dbReference type="PANTHER" id="PTHR43132">
    <property type="entry name" value="ARSENICAL RESISTANCE OPERON REPRESSOR ARSR-RELATED"/>
    <property type="match status" value="1"/>
</dbReference>
<dbReference type="Gene3D" id="1.10.10.10">
    <property type="entry name" value="Winged helix-like DNA-binding domain superfamily/Winged helix DNA-binding domain"/>
    <property type="match status" value="1"/>
</dbReference>
<feature type="domain" description="HTH arsR-type" evidence="4">
    <location>
        <begin position="5"/>
        <end position="100"/>
    </location>
</feature>
<dbReference type="SUPFAM" id="SSF46785">
    <property type="entry name" value="Winged helix' DNA-binding domain"/>
    <property type="match status" value="1"/>
</dbReference>
<dbReference type="GO" id="GO:0003677">
    <property type="term" value="F:DNA binding"/>
    <property type="evidence" value="ECO:0007669"/>
    <property type="project" value="UniProtKB-KW"/>
</dbReference>
<dbReference type="InterPro" id="IPR011991">
    <property type="entry name" value="ArsR-like_HTH"/>
</dbReference>
<dbReference type="PROSITE" id="PS50987">
    <property type="entry name" value="HTH_ARSR_2"/>
    <property type="match status" value="1"/>
</dbReference>
<dbReference type="NCBIfam" id="NF033788">
    <property type="entry name" value="HTH_metalloreg"/>
    <property type="match status" value="1"/>
</dbReference>
<dbReference type="SMART" id="SM00418">
    <property type="entry name" value="HTH_ARSR"/>
    <property type="match status" value="1"/>
</dbReference>
<keyword evidence="2" id="KW-0238">DNA-binding</keyword>
<evidence type="ECO:0000259" key="4">
    <source>
        <dbReference type="PROSITE" id="PS50987"/>
    </source>
</evidence>
<name>T0YY72_9ZZZZ</name>
<dbReference type="CDD" id="cd00090">
    <property type="entry name" value="HTH_ARSR"/>
    <property type="match status" value="1"/>
</dbReference>
<dbReference type="InterPro" id="IPR001845">
    <property type="entry name" value="HTH_ArsR_DNA-bd_dom"/>
</dbReference>
<dbReference type="PRINTS" id="PR00778">
    <property type="entry name" value="HTHARSR"/>
</dbReference>
<proteinExistence type="predicted"/>
<dbReference type="InterPro" id="IPR036390">
    <property type="entry name" value="WH_DNA-bd_sf"/>
</dbReference>
<protein>
    <submittedName>
        <fullName evidence="5">Bacterial regulatory protein, ArsR domain protein</fullName>
    </submittedName>
</protein>
<evidence type="ECO:0000256" key="2">
    <source>
        <dbReference type="ARBA" id="ARBA00023125"/>
    </source>
</evidence>
<accession>T0YY72</accession>
<dbReference type="GO" id="GO:0003700">
    <property type="term" value="F:DNA-binding transcription factor activity"/>
    <property type="evidence" value="ECO:0007669"/>
    <property type="project" value="InterPro"/>
</dbReference>
<evidence type="ECO:0000256" key="1">
    <source>
        <dbReference type="ARBA" id="ARBA00023015"/>
    </source>
</evidence>
<dbReference type="PANTHER" id="PTHR43132:SF2">
    <property type="entry name" value="ARSENICAL RESISTANCE OPERON REPRESSOR ARSR-RELATED"/>
    <property type="match status" value="1"/>
</dbReference>